<accession>A0A414U766</accession>
<protein>
    <submittedName>
        <fullName evidence="1">Uncharacterized protein</fullName>
    </submittedName>
</protein>
<dbReference type="RefSeq" id="WP_118219762.1">
    <property type="nucleotide sequence ID" value="NZ_QRIM01000031.1"/>
</dbReference>
<evidence type="ECO:0000313" key="1">
    <source>
        <dbReference type="EMBL" id="RHG55563.1"/>
    </source>
</evidence>
<gene>
    <name evidence="1" type="ORF">DW252_16680</name>
</gene>
<sequence>MARLSKKLKQEWALFLNSKTGRRTYNDLCRKCRNDCKQSFRAIVVSCPLYCSKRSVKSVPNGNDFNDSG</sequence>
<proteinExistence type="predicted"/>
<dbReference type="EMBL" id="QRIM01000031">
    <property type="protein sequence ID" value="RHG55563.1"/>
    <property type="molecule type" value="Genomic_DNA"/>
</dbReference>
<comment type="caution">
    <text evidence="1">The sequence shown here is derived from an EMBL/GenBank/DDBJ whole genome shotgun (WGS) entry which is preliminary data.</text>
</comment>
<organism evidence="1 2">
    <name type="scientific">Coprococcus comes</name>
    <dbReference type="NCBI Taxonomy" id="410072"/>
    <lineage>
        <taxon>Bacteria</taxon>
        <taxon>Bacillati</taxon>
        <taxon>Bacillota</taxon>
        <taxon>Clostridia</taxon>
        <taxon>Lachnospirales</taxon>
        <taxon>Lachnospiraceae</taxon>
        <taxon>Coprococcus</taxon>
    </lineage>
</organism>
<dbReference type="AlphaFoldDB" id="A0A414U766"/>
<dbReference type="Proteomes" id="UP000286595">
    <property type="component" value="Unassembled WGS sequence"/>
</dbReference>
<reference evidence="1 2" key="1">
    <citation type="submission" date="2018-08" db="EMBL/GenBank/DDBJ databases">
        <title>A genome reference for cultivated species of the human gut microbiota.</title>
        <authorList>
            <person name="Zou Y."/>
            <person name="Xue W."/>
            <person name="Luo G."/>
        </authorList>
    </citation>
    <scope>NUCLEOTIDE SEQUENCE [LARGE SCALE GENOMIC DNA]</scope>
    <source>
        <strain evidence="1 2">AM22-12LB</strain>
    </source>
</reference>
<evidence type="ECO:0000313" key="2">
    <source>
        <dbReference type="Proteomes" id="UP000286595"/>
    </source>
</evidence>
<name>A0A414U766_9FIRM</name>